<proteinExistence type="predicted"/>
<accession>A0ABY8HUB3</accession>
<dbReference type="GO" id="GO:0032259">
    <property type="term" value="P:methylation"/>
    <property type="evidence" value="ECO:0007669"/>
    <property type="project" value="UniProtKB-KW"/>
</dbReference>
<protein>
    <submittedName>
        <fullName evidence="1">Type II restriction modification system adenine/cytosine DNA methyltransferase subunit</fullName>
        <ecNumber evidence="1">2.1.1.37</ecNumber>
    </submittedName>
</protein>
<keyword evidence="1" id="KW-0489">Methyltransferase</keyword>
<gene>
    <name evidence="1" type="ORF">MFERI15181_00087</name>
</gene>
<organism evidence="1 2">
    <name type="scientific">Mycoplasma feriruminatoris</name>
    <dbReference type="NCBI Taxonomy" id="1179777"/>
    <lineage>
        <taxon>Bacteria</taxon>
        <taxon>Bacillati</taxon>
        <taxon>Mycoplasmatota</taxon>
        <taxon>Mollicutes</taxon>
        <taxon>Mycoplasmataceae</taxon>
        <taxon>Mycoplasma</taxon>
    </lineage>
</organism>
<evidence type="ECO:0000313" key="1">
    <source>
        <dbReference type="EMBL" id="WFQ93197.1"/>
    </source>
</evidence>
<sequence>MTYKPRLLKKQKGYITNGSIAILKNKSDYKITQKQLEYISSKEFRDFYTIARNYQTRSLNIDNLSVFWFGINKEI</sequence>
<dbReference type="EMBL" id="CP113498">
    <property type="protein sequence ID" value="WFQ93197.1"/>
    <property type="molecule type" value="Genomic_DNA"/>
</dbReference>
<evidence type="ECO:0000313" key="2">
    <source>
        <dbReference type="Proteomes" id="UP001214039"/>
    </source>
</evidence>
<name>A0ABY8HUB3_9MOLU</name>
<keyword evidence="2" id="KW-1185">Reference proteome</keyword>
<dbReference type="Proteomes" id="UP001214039">
    <property type="component" value="Chromosome"/>
</dbReference>
<reference evidence="1" key="1">
    <citation type="submission" date="2022-11" db="EMBL/GenBank/DDBJ databases">
        <title>Comparative genomic analysis of Mycoplasma feriruminatoris and the Mycoplasma mycoides cluster.</title>
        <authorList>
            <person name="Baby V."/>
            <person name="Ambroset C."/>
            <person name="Gaurivaud P."/>
            <person name="Boury C."/>
            <person name="Guichoux E."/>
            <person name="Lartigue C."/>
            <person name="Tardy F."/>
            <person name="Sirand-Pugnet P."/>
        </authorList>
    </citation>
    <scope>NUCLEOTIDE SEQUENCE [LARGE SCALE GENOMIC DNA]</scope>
    <source>
        <strain evidence="1">L15181</strain>
    </source>
</reference>
<dbReference type="GO" id="GO:0003886">
    <property type="term" value="F:DNA (cytosine-5-)-methyltransferase activity"/>
    <property type="evidence" value="ECO:0007669"/>
    <property type="project" value="UniProtKB-EC"/>
</dbReference>
<dbReference type="EC" id="2.1.1.37" evidence="1"/>
<keyword evidence="1" id="KW-0808">Transferase</keyword>